<sequence>MATAATPEAVEGRIVEALASFGPDVEQVTRTATFEELDIDSLDLVELAQIVEDEWGVELKGDDMKSLKTVGDAIDLVVARAS</sequence>
<evidence type="ECO:0000256" key="5">
    <source>
        <dbReference type="ARBA" id="ARBA00023098"/>
    </source>
</evidence>
<dbReference type="PROSITE" id="PS50075">
    <property type="entry name" value="CARRIER"/>
    <property type="match status" value="1"/>
</dbReference>
<keyword evidence="2" id="KW-0444">Lipid biosynthesis</keyword>
<evidence type="ECO:0000313" key="8">
    <source>
        <dbReference type="EMBL" id="MDW5596528.1"/>
    </source>
</evidence>
<proteinExistence type="predicted"/>
<evidence type="ECO:0000256" key="1">
    <source>
        <dbReference type="ARBA" id="ARBA00022450"/>
    </source>
</evidence>
<dbReference type="InterPro" id="IPR009081">
    <property type="entry name" value="PP-bd_ACP"/>
</dbReference>
<comment type="caution">
    <text evidence="8">The sequence shown here is derived from an EMBL/GenBank/DDBJ whole genome shotgun (WGS) entry which is preliminary data.</text>
</comment>
<accession>A0ABU4HT83</accession>
<keyword evidence="6" id="KW-0275">Fatty acid biosynthesis</keyword>
<keyword evidence="4" id="KW-0276">Fatty acid metabolism</keyword>
<dbReference type="RefSeq" id="WP_318598941.1">
    <property type="nucleotide sequence ID" value="NZ_JAWSTH010000058.1"/>
</dbReference>
<dbReference type="Pfam" id="PF00550">
    <property type="entry name" value="PP-binding"/>
    <property type="match status" value="1"/>
</dbReference>
<reference evidence="8 9" key="2">
    <citation type="submission" date="2023-10" db="EMBL/GenBank/DDBJ databases">
        <authorList>
            <person name="Han X.F."/>
        </authorList>
    </citation>
    <scope>NUCLEOTIDE SEQUENCE [LARGE SCALE GENOMIC DNA]</scope>
    <source>
        <strain evidence="8 9">KCTC 39840</strain>
    </source>
</reference>
<evidence type="ECO:0000313" key="9">
    <source>
        <dbReference type="Proteomes" id="UP001284601"/>
    </source>
</evidence>
<organism evidence="8 9">
    <name type="scientific">Conexibacter stalactiti</name>
    <dbReference type="NCBI Taxonomy" id="1940611"/>
    <lineage>
        <taxon>Bacteria</taxon>
        <taxon>Bacillati</taxon>
        <taxon>Actinomycetota</taxon>
        <taxon>Thermoleophilia</taxon>
        <taxon>Solirubrobacterales</taxon>
        <taxon>Conexibacteraceae</taxon>
        <taxon>Conexibacter</taxon>
    </lineage>
</organism>
<keyword evidence="9" id="KW-1185">Reference proteome</keyword>
<gene>
    <name evidence="8" type="ORF">R7226_19430</name>
</gene>
<reference evidence="9" key="1">
    <citation type="submission" date="2023-07" db="EMBL/GenBank/DDBJ databases">
        <title>Conexibacter stalactiti sp. nov., isolated from stalactites in a lava cave and emended description of the genus Conexibacter.</title>
        <authorList>
            <person name="Lee S.D."/>
        </authorList>
    </citation>
    <scope>NUCLEOTIDE SEQUENCE [LARGE SCALE GENOMIC DNA]</scope>
    <source>
        <strain evidence="9">KCTC 39840</strain>
    </source>
</reference>
<protein>
    <submittedName>
        <fullName evidence="8">Acyl carrier protein</fullName>
    </submittedName>
</protein>
<dbReference type="SUPFAM" id="SSF47336">
    <property type="entry name" value="ACP-like"/>
    <property type="match status" value="1"/>
</dbReference>
<keyword evidence="3" id="KW-0597">Phosphoprotein</keyword>
<dbReference type="EMBL" id="JAWSTH010000058">
    <property type="protein sequence ID" value="MDW5596528.1"/>
    <property type="molecule type" value="Genomic_DNA"/>
</dbReference>
<dbReference type="PANTHER" id="PTHR20863">
    <property type="entry name" value="ACYL CARRIER PROTEIN"/>
    <property type="match status" value="1"/>
</dbReference>
<dbReference type="Proteomes" id="UP001284601">
    <property type="component" value="Unassembled WGS sequence"/>
</dbReference>
<name>A0ABU4HT83_9ACTN</name>
<dbReference type="Gene3D" id="1.10.1200.10">
    <property type="entry name" value="ACP-like"/>
    <property type="match status" value="1"/>
</dbReference>
<keyword evidence="1" id="KW-0596">Phosphopantetheine</keyword>
<dbReference type="PANTHER" id="PTHR20863:SF76">
    <property type="entry name" value="CARRIER DOMAIN-CONTAINING PROTEIN"/>
    <property type="match status" value="1"/>
</dbReference>
<keyword evidence="5" id="KW-0443">Lipid metabolism</keyword>
<evidence type="ECO:0000259" key="7">
    <source>
        <dbReference type="PROSITE" id="PS50075"/>
    </source>
</evidence>
<evidence type="ECO:0000256" key="2">
    <source>
        <dbReference type="ARBA" id="ARBA00022516"/>
    </source>
</evidence>
<dbReference type="InterPro" id="IPR003231">
    <property type="entry name" value="ACP"/>
</dbReference>
<dbReference type="InterPro" id="IPR036736">
    <property type="entry name" value="ACP-like_sf"/>
</dbReference>
<evidence type="ECO:0000256" key="3">
    <source>
        <dbReference type="ARBA" id="ARBA00022553"/>
    </source>
</evidence>
<evidence type="ECO:0000256" key="4">
    <source>
        <dbReference type="ARBA" id="ARBA00022832"/>
    </source>
</evidence>
<feature type="domain" description="Carrier" evidence="7">
    <location>
        <begin position="5"/>
        <end position="81"/>
    </location>
</feature>
<evidence type="ECO:0000256" key="6">
    <source>
        <dbReference type="ARBA" id="ARBA00023160"/>
    </source>
</evidence>